<proteinExistence type="inferred from homology"/>
<dbReference type="Gene3D" id="3.40.630.30">
    <property type="match status" value="1"/>
</dbReference>
<dbReference type="PANTHER" id="PTHR43420">
    <property type="entry name" value="ACETYLTRANSFERASE"/>
    <property type="match status" value="1"/>
</dbReference>
<dbReference type="PROSITE" id="PS51186">
    <property type="entry name" value="GNAT"/>
    <property type="match status" value="1"/>
</dbReference>
<dbReference type="GO" id="GO:0005737">
    <property type="term" value="C:cytoplasm"/>
    <property type="evidence" value="ECO:0007669"/>
    <property type="project" value="UniProtKB-SubCell"/>
</dbReference>
<protein>
    <recommendedName>
        <fullName evidence="5">[Ribosomal protein bS18]-alanine N-acetyltransferase</fullName>
        <ecNumber evidence="5">2.3.1.266</ecNumber>
    </recommendedName>
</protein>
<dbReference type="AlphaFoldDB" id="A0A240ED19"/>
<feature type="binding site" evidence="5">
    <location>
        <begin position="76"/>
        <end position="78"/>
    </location>
    <ligand>
        <name>acetyl-CoA</name>
        <dbReference type="ChEBI" id="CHEBI:57288"/>
    </ligand>
</feature>
<keyword evidence="4 5" id="KW-0012">Acyltransferase</keyword>
<feature type="active site" description="Proton acceptor" evidence="5">
    <location>
        <position position="109"/>
    </location>
</feature>
<dbReference type="SUPFAM" id="SSF55729">
    <property type="entry name" value="Acyl-CoA N-acyltransferases (Nat)"/>
    <property type="match status" value="1"/>
</dbReference>
<keyword evidence="8" id="KW-1185">Reference proteome</keyword>
<dbReference type="Proteomes" id="UP000219042">
    <property type="component" value="Unassembled WGS sequence"/>
</dbReference>
<evidence type="ECO:0000313" key="8">
    <source>
        <dbReference type="Proteomes" id="UP000219042"/>
    </source>
</evidence>
<feature type="binding site" evidence="5">
    <location>
        <position position="114"/>
    </location>
    <ligand>
        <name>acetyl-CoA</name>
        <dbReference type="ChEBI" id="CHEBI:57288"/>
    </ligand>
</feature>
<keyword evidence="3 5" id="KW-0808">Transferase</keyword>
<evidence type="ECO:0000256" key="3">
    <source>
        <dbReference type="ARBA" id="ARBA00022679"/>
    </source>
</evidence>
<dbReference type="InterPro" id="IPR050680">
    <property type="entry name" value="YpeA/RimI_acetyltransf"/>
</dbReference>
<feature type="active site" description="Proton donor" evidence="5">
    <location>
        <position position="121"/>
    </location>
</feature>
<accession>A0A240ED19</accession>
<comment type="caution">
    <text evidence="5">Lacks conserved residue(s) required for the propagation of feature annotation.</text>
</comment>
<evidence type="ECO:0000313" key="7">
    <source>
        <dbReference type="EMBL" id="SNX46594.1"/>
    </source>
</evidence>
<dbReference type="HAMAP" id="MF_02210">
    <property type="entry name" value="RimI"/>
    <property type="match status" value="1"/>
</dbReference>
<dbReference type="CDD" id="cd04301">
    <property type="entry name" value="NAT_SF"/>
    <property type="match status" value="1"/>
</dbReference>
<feature type="domain" description="N-acetyltransferase" evidence="6">
    <location>
        <begin position="10"/>
        <end position="154"/>
    </location>
</feature>
<sequence length="163" mass="18784">MLKIFRIKAIMIRLMQTQDIDYVVRIEQQVQFHPWTKTQFADSMLHHQATVLEKDKQVIGFCIMQPVLDEANLLLMAVDPQHQGQGYGLAILEDAIARLGEKCIQIFLEVRESNLAAIALYEKAGFHQIDLRKNYYPAPQGKKEHAIIMANLLNTDTFNFKLD</sequence>
<gene>
    <name evidence="5" type="primary">rimI</name>
    <name evidence="7" type="ORF">SAMN05421731_1143</name>
</gene>
<evidence type="ECO:0000259" key="6">
    <source>
        <dbReference type="PROSITE" id="PS51186"/>
    </source>
</evidence>
<dbReference type="PANTHER" id="PTHR43420:SF44">
    <property type="entry name" value="ACETYLTRANSFERASE YPEA"/>
    <property type="match status" value="1"/>
</dbReference>
<dbReference type="EMBL" id="OANT01000014">
    <property type="protein sequence ID" value="SNX46594.1"/>
    <property type="molecule type" value="Genomic_DNA"/>
</dbReference>
<comment type="similarity">
    <text evidence="1 5">Belongs to the acetyltransferase family. RimI subfamily.</text>
</comment>
<dbReference type="EC" id="2.3.1.266" evidence="5"/>
<comment type="subcellular location">
    <subcellularLocation>
        <location evidence="5">Cytoplasm</location>
    </subcellularLocation>
</comment>
<dbReference type="InterPro" id="IPR000182">
    <property type="entry name" value="GNAT_dom"/>
</dbReference>
<evidence type="ECO:0000256" key="2">
    <source>
        <dbReference type="ARBA" id="ARBA00022490"/>
    </source>
</evidence>
<evidence type="ECO:0000256" key="4">
    <source>
        <dbReference type="ARBA" id="ARBA00023315"/>
    </source>
</evidence>
<dbReference type="InterPro" id="IPR016181">
    <property type="entry name" value="Acyl_CoA_acyltransferase"/>
</dbReference>
<evidence type="ECO:0000256" key="5">
    <source>
        <dbReference type="HAMAP-Rule" id="MF_02210"/>
    </source>
</evidence>
<dbReference type="InterPro" id="IPR006464">
    <property type="entry name" value="AcTrfase_RimI/Ard1"/>
</dbReference>
<dbReference type="NCBIfam" id="TIGR01575">
    <property type="entry name" value="rimI"/>
    <property type="match status" value="1"/>
</dbReference>
<keyword evidence="2 5" id="KW-0963">Cytoplasm</keyword>
<name>A0A240ED19_9GAMM</name>
<comment type="catalytic activity">
    <reaction evidence="5">
        <text>N-terminal L-alanyl-[ribosomal protein bS18] + acetyl-CoA = N-terminal N(alpha)-acetyl-L-alanyl-[ribosomal protein bS18] + CoA + H(+)</text>
        <dbReference type="Rhea" id="RHEA:43756"/>
        <dbReference type="Rhea" id="RHEA-COMP:10676"/>
        <dbReference type="Rhea" id="RHEA-COMP:10677"/>
        <dbReference type="ChEBI" id="CHEBI:15378"/>
        <dbReference type="ChEBI" id="CHEBI:57287"/>
        <dbReference type="ChEBI" id="CHEBI:57288"/>
        <dbReference type="ChEBI" id="CHEBI:64718"/>
        <dbReference type="ChEBI" id="CHEBI:83683"/>
        <dbReference type="EC" id="2.3.1.266"/>
    </reaction>
</comment>
<dbReference type="GO" id="GO:0008999">
    <property type="term" value="F:protein-N-terminal-alanine acetyltransferase activity"/>
    <property type="evidence" value="ECO:0007669"/>
    <property type="project" value="UniProtKB-UniRule"/>
</dbReference>
<reference evidence="8" key="1">
    <citation type="submission" date="2016-09" db="EMBL/GenBank/DDBJ databases">
        <authorList>
            <person name="Varghese N."/>
            <person name="Submissions S."/>
        </authorList>
    </citation>
    <scope>NUCLEOTIDE SEQUENCE [LARGE SCALE GENOMIC DNA]</scope>
    <source>
        <strain evidence="8">ANC 4466</strain>
    </source>
</reference>
<organism evidence="7 8">
    <name type="scientific">Acinetobacter puyangensis</name>
    <dbReference type="NCBI Taxonomy" id="1096779"/>
    <lineage>
        <taxon>Bacteria</taxon>
        <taxon>Pseudomonadati</taxon>
        <taxon>Pseudomonadota</taxon>
        <taxon>Gammaproteobacteria</taxon>
        <taxon>Moraxellales</taxon>
        <taxon>Moraxellaceae</taxon>
        <taxon>Acinetobacter</taxon>
    </lineage>
</organism>
<dbReference type="Pfam" id="PF00583">
    <property type="entry name" value="Acetyltransf_1"/>
    <property type="match status" value="1"/>
</dbReference>
<comment type="function">
    <text evidence="5">Acetylates the N-terminal alanine of ribosomal protein bS18.</text>
</comment>
<dbReference type="InterPro" id="IPR043690">
    <property type="entry name" value="RimI"/>
</dbReference>
<evidence type="ECO:0000256" key="1">
    <source>
        <dbReference type="ARBA" id="ARBA00005395"/>
    </source>
</evidence>